<organism evidence="3 4">
    <name type="scientific">Pseudonocardia eucalypti</name>
    <dbReference type="NCBI Taxonomy" id="648755"/>
    <lineage>
        <taxon>Bacteria</taxon>
        <taxon>Bacillati</taxon>
        <taxon>Actinomycetota</taxon>
        <taxon>Actinomycetes</taxon>
        <taxon>Pseudonocardiales</taxon>
        <taxon>Pseudonocardiaceae</taxon>
        <taxon>Pseudonocardia</taxon>
    </lineage>
</organism>
<dbReference type="InterPro" id="IPR019949">
    <property type="entry name" value="CmoO-like"/>
</dbReference>
<dbReference type="Gene3D" id="3.20.20.30">
    <property type="entry name" value="Luciferase-like domain"/>
    <property type="match status" value="1"/>
</dbReference>
<dbReference type="PANTHER" id="PTHR30137">
    <property type="entry name" value="LUCIFERASE-LIKE MONOOXYGENASE"/>
    <property type="match status" value="1"/>
</dbReference>
<sequence length="321" mass="34146">MFGNVRLSLLDRSRTRADEPDAAALRHTVARAQRAERLGYHRFWVAEHHAVPGIAGGSPPVLIAAVAARTETIRVGSGGVMLPNHQPLVVAEQFGMLDALYPGRIDLGVGRSLGFTPPVRRALRADDSDTFAEDLTELLGYLDGRAPVTARPRLERPPPVFVLATGHGLELAGNAGLPVVIGGPVLWNSELVDRLADYRARAGSAGYLMISLDVLVADSVSAARELALPEAWALAEARTVGAFPALAPPDGSRVLTGRQRSVVESALDRTVLGDEVTVSERLEELFARTGADELLASTSTYGLAELAESDTRLAALFGRPV</sequence>
<dbReference type="InterPro" id="IPR036661">
    <property type="entry name" value="Luciferase-like_sf"/>
</dbReference>
<dbReference type="EMBL" id="BAABJP010000007">
    <property type="protein sequence ID" value="GAA5151472.1"/>
    <property type="molecule type" value="Genomic_DNA"/>
</dbReference>
<dbReference type="InterPro" id="IPR050766">
    <property type="entry name" value="Bact_Lucif_Oxidored"/>
</dbReference>
<dbReference type="NCBIfam" id="TIGR03558">
    <property type="entry name" value="oxido_grp_1"/>
    <property type="match status" value="1"/>
</dbReference>
<dbReference type="Pfam" id="PF00296">
    <property type="entry name" value="Bac_luciferase"/>
    <property type="match status" value="1"/>
</dbReference>
<evidence type="ECO:0000256" key="1">
    <source>
        <dbReference type="ARBA" id="ARBA00007789"/>
    </source>
</evidence>
<evidence type="ECO:0000313" key="4">
    <source>
        <dbReference type="Proteomes" id="UP001428817"/>
    </source>
</evidence>
<comment type="similarity">
    <text evidence="1">To bacterial alkanal monooxygenase alpha and beta chains.</text>
</comment>
<protein>
    <submittedName>
        <fullName evidence="3">MsnO8 family LLM class oxidoreductase</fullName>
    </submittedName>
</protein>
<name>A0ABP9PST1_9PSEU</name>
<feature type="domain" description="Luciferase-like" evidence="2">
    <location>
        <begin position="12"/>
        <end position="292"/>
    </location>
</feature>
<reference evidence="4" key="1">
    <citation type="journal article" date="2019" name="Int. J. Syst. Evol. Microbiol.">
        <title>The Global Catalogue of Microorganisms (GCM) 10K type strain sequencing project: providing services to taxonomists for standard genome sequencing and annotation.</title>
        <authorList>
            <consortium name="The Broad Institute Genomics Platform"/>
            <consortium name="The Broad Institute Genome Sequencing Center for Infectious Disease"/>
            <person name="Wu L."/>
            <person name="Ma J."/>
        </authorList>
    </citation>
    <scope>NUCLEOTIDE SEQUENCE [LARGE SCALE GENOMIC DNA]</scope>
    <source>
        <strain evidence="4">JCM 18303</strain>
    </source>
</reference>
<dbReference type="RefSeq" id="WP_221499085.1">
    <property type="nucleotide sequence ID" value="NZ_BAABJP010000007.1"/>
</dbReference>
<dbReference type="SUPFAM" id="SSF51679">
    <property type="entry name" value="Bacterial luciferase-like"/>
    <property type="match status" value="1"/>
</dbReference>
<gene>
    <name evidence="3" type="ORF">GCM10023321_18600</name>
</gene>
<comment type="caution">
    <text evidence="3">The sequence shown here is derived from an EMBL/GenBank/DDBJ whole genome shotgun (WGS) entry which is preliminary data.</text>
</comment>
<proteinExistence type="predicted"/>
<dbReference type="PANTHER" id="PTHR30137:SF6">
    <property type="entry name" value="LUCIFERASE-LIKE MONOOXYGENASE"/>
    <property type="match status" value="1"/>
</dbReference>
<dbReference type="CDD" id="cd00347">
    <property type="entry name" value="Flavin_utilizing_monoxygenases"/>
    <property type="match status" value="1"/>
</dbReference>
<keyword evidence="4" id="KW-1185">Reference proteome</keyword>
<evidence type="ECO:0000313" key="3">
    <source>
        <dbReference type="EMBL" id="GAA5151472.1"/>
    </source>
</evidence>
<accession>A0ABP9PST1</accession>
<dbReference type="InterPro" id="IPR011251">
    <property type="entry name" value="Luciferase-like_dom"/>
</dbReference>
<dbReference type="Proteomes" id="UP001428817">
    <property type="component" value="Unassembled WGS sequence"/>
</dbReference>
<evidence type="ECO:0000259" key="2">
    <source>
        <dbReference type="Pfam" id="PF00296"/>
    </source>
</evidence>